<comment type="similarity">
    <text evidence="3">Belongs to the FAD-binding oxidoreductase/transferase type 4 family.</text>
</comment>
<gene>
    <name evidence="13" type="ORF">Rt10032_c04g1870</name>
</gene>
<keyword evidence="5" id="KW-0274">FAD</keyword>
<dbReference type="InterPro" id="IPR016171">
    <property type="entry name" value="Vanillyl_alc_oxidase_C-sub2"/>
</dbReference>
<dbReference type="InterPro" id="IPR016169">
    <property type="entry name" value="FAD-bd_PCMH_sub2"/>
</dbReference>
<evidence type="ECO:0000256" key="10">
    <source>
        <dbReference type="ARBA" id="ARBA00051436"/>
    </source>
</evidence>
<comment type="cofactor">
    <cofactor evidence="1">
        <name>FAD</name>
        <dbReference type="ChEBI" id="CHEBI:57692"/>
    </cofactor>
</comment>
<evidence type="ECO:0000256" key="8">
    <source>
        <dbReference type="ARBA" id="ARBA00023128"/>
    </source>
</evidence>
<dbReference type="InterPro" id="IPR036318">
    <property type="entry name" value="FAD-bd_PCMH-like_sf"/>
</dbReference>
<evidence type="ECO:0000256" key="4">
    <source>
        <dbReference type="ARBA" id="ARBA00022630"/>
    </source>
</evidence>
<keyword evidence="7" id="KW-0560">Oxidoreductase</keyword>
<evidence type="ECO:0000256" key="5">
    <source>
        <dbReference type="ARBA" id="ARBA00022827"/>
    </source>
</evidence>
<dbReference type="AlphaFoldDB" id="A0A511KBV2"/>
<evidence type="ECO:0000256" key="7">
    <source>
        <dbReference type="ARBA" id="ARBA00023002"/>
    </source>
</evidence>
<keyword evidence="4" id="KW-0285">Flavoprotein</keyword>
<dbReference type="GO" id="GO:0005739">
    <property type="term" value="C:mitochondrion"/>
    <property type="evidence" value="ECO:0007669"/>
    <property type="project" value="UniProtKB-SubCell"/>
</dbReference>
<proteinExistence type="inferred from homology"/>
<evidence type="ECO:0000256" key="6">
    <source>
        <dbReference type="ARBA" id="ARBA00022946"/>
    </source>
</evidence>
<name>A0A511KBV2_RHOTO</name>
<dbReference type="Pfam" id="PF02913">
    <property type="entry name" value="FAD-oxidase_C"/>
    <property type="match status" value="1"/>
</dbReference>
<dbReference type="PROSITE" id="PS51387">
    <property type="entry name" value="FAD_PCMH"/>
    <property type="match status" value="1"/>
</dbReference>
<dbReference type="FunFam" id="3.30.70.2740:FF:000001">
    <property type="entry name" value="D-lactate dehydrogenase mitochondrial"/>
    <property type="match status" value="1"/>
</dbReference>
<dbReference type="PANTHER" id="PTHR11748:SF111">
    <property type="entry name" value="D-LACTATE DEHYDROGENASE, MITOCHONDRIAL-RELATED"/>
    <property type="match status" value="1"/>
</dbReference>
<evidence type="ECO:0000256" key="11">
    <source>
        <dbReference type="SAM" id="MobiDB-lite"/>
    </source>
</evidence>
<comment type="caution">
    <text evidence="13">The sequence shown here is derived from an EMBL/GenBank/DDBJ whole genome shotgun (WGS) entry which is preliminary data.</text>
</comment>
<dbReference type="InterPro" id="IPR006094">
    <property type="entry name" value="Oxid_FAD_bind_N"/>
</dbReference>
<evidence type="ECO:0000313" key="13">
    <source>
        <dbReference type="EMBL" id="GEM07853.1"/>
    </source>
</evidence>
<keyword evidence="8" id="KW-0496">Mitochondrion</keyword>
<dbReference type="InterPro" id="IPR016166">
    <property type="entry name" value="FAD-bd_PCMH"/>
</dbReference>
<sequence>MLTRTATPLLRSTTPRRGFASRPHPLERRATPSGPVTATPARPGLKRPVQRFSALSLVLLSTLVGSSTYAIGRLAGVSAAEEAKEDKVYREPTAEGFEKAMSEIQGWLPEDCLATDRDTLVDHGYNEWEDVVQIVKTASKHSIPLIPYCAGTSLEGHTTALGYPNNPSEKSAHDKLARDGHVSVDDLAPGLALVLDFSENMNNILAIHPEDLDAVVQPGISYDALNAELRERNIPLFFPVDPAPGAQIGGMIGTGASGTNAVRYGTMRDNVLNLTVVLPSGEVIKTRQRAKKSSVGPDLSRLFIGAEGTLGIVTEATLKLSPALPTTVAVSSFPTIASAAAAARDLVQNGISLACIELLDDVMVDATNKESKVRQWPVKPSLFLKFSGTPEQMKLDIERTRKITNSNSGSNFTFARTDKEADEIWHSRKIALWSAIEYVKGAKCWVTDVCVPLSRFPELIAETKADIEKEGIKGPIVSHAGDGNFHALLLFRTDEELKKVERLVHNMVERAQRMDGTATGEHGVGIGKKPYVENELGAGTVELLREIKRVIDPQNIMNPGKLIPDRQDAAAH</sequence>
<feature type="compositionally biased region" description="Polar residues" evidence="11">
    <location>
        <begin position="1"/>
        <end position="15"/>
    </location>
</feature>
<evidence type="ECO:0000259" key="12">
    <source>
        <dbReference type="PROSITE" id="PS51387"/>
    </source>
</evidence>
<dbReference type="EMBL" id="BJWK01000004">
    <property type="protein sequence ID" value="GEM07853.1"/>
    <property type="molecule type" value="Genomic_DNA"/>
</dbReference>
<reference evidence="13 14" key="1">
    <citation type="submission" date="2019-07" db="EMBL/GenBank/DDBJ databases">
        <title>Rhodotorula toruloides NBRC10032 genome sequencing.</title>
        <authorList>
            <person name="Shida Y."/>
            <person name="Takaku H."/>
            <person name="Ogasawara W."/>
            <person name="Mori K."/>
        </authorList>
    </citation>
    <scope>NUCLEOTIDE SEQUENCE [LARGE SCALE GENOMIC DNA]</scope>
    <source>
        <strain evidence="13 14">NBRC10032</strain>
    </source>
</reference>
<dbReference type="SUPFAM" id="SSF55103">
    <property type="entry name" value="FAD-linked oxidases, C-terminal domain"/>
    <property type="match status" value="1"/>
</dbReference>
<dbReference type="OrthoDB" id="7786253at2759"/>
<dbReference type="EC" id="1.1.2.4" evidence="9"/>
<protein>
    <recommendedName>
        <fullName evidence="9">D-lactate dehydrogenase (cytochrome)</fullName>
        <ecNumber evidence="9">1.1.2.4</ecNumber>
    </recommendedName>
</protein>
<dbReference type="GO" id="GO:0004458">
    <property type="term" value="F:D-lactate dehydrogenase (cytochrome) activity"/>
    <property type="evidence" value="ECO:0007669"/>
    <property type="project" value="UniProtKB-EC"/>
</dbReference>
<dbReference type="GO" id="GO:0071949">
    <property type="term" value="F:FAD binding"/>
    <property type="evidence" value="ECO:0007669"/>
    <property type="project" value="InterPro"/>
</dbReference>
<feature type="domain" description="FAD-binding PCMH-type" evidence="12">
    <location>
        <begin position="113"/>
        <end position="323"/>
    </location>
</feature>
<dbReference type="Gene3D" id="1.10.45.10">
    <property type="entry name" value="Vanillyl-alcohol Oxidase, Chain A, domain 4"/>
    <property type="match status" value="1"/>
</dbReference>
<dbReference type="Pfam" id="PF01565">
    <property type="entry name" value="FAD_binding_4"/>
    <property type="match status" value="1"/>
</dbReference>
<comment type="catalytic activity">
    <reaction evidence="10">
        <text>(R)-lactate + 2 Fe(III)-[cytochrome c] = 2 Fe(II)-[cytochrome c] + pyruvate + 2 H(+)</text>
        <dbReference type="Rhea" id="RHEA:13521"/>
        <dbReference type="Rhea" id="RHEA-COMP:10350"/>
        <dbReference type="Rhea" id="RHEA-COMP:14399"/>
        <dbReference type="ChEBI" id="CHEBI:15361"/>
        <dbReference type="ChEBI" id="CHEBI:15378"/>
        <dbReference type="ChEBI" id="CHEBI:16004"/>
        <dbReference type="ChEBI" id="CHEBI:29033"/>
        <dbReference type="ChEBI" id="CHEBI:29034"/>
        <dbReference type="EC" id="1.1.2.4"/>
    </reaction>
</comment>
<comment type="subcellular location">
    <subcellularLocation>
        <location evidence="2">Mitochondrion</location>
    </subcellularLocation>
</comment>
<dbReference type="Proteomes" id="UP000321518">
    <property type="component" value="Unassembled WGS sequence"/>
</dbReference>
<dbReference type="SUPFAM" id="SSF56176">
    <property type="entry name" value="FAD-binding/transporter-associated domain-like"/>
    <property type="match status" value="1"/>
</dbReference>
<dbReference type="PANTHER" id="PTHR11748">
    <property type="entry name" value="D-LACTATE DEHYDROGENASE"/>
    <property type="match status" value="1"/>
</dbReference>
<dbReference type="GO" id="GO:1903457">
    <property type="term" value="P:lactate catabolic process"/>
    <property type="evidence" value="ECO:0007669"/>
    <property type="project" value="TreeGrafter"/>
</dbReference>
<keyword evidence="6" id="KW-0809">Transit peptide</keyword>
<dbReference type="InterPro" id="IPR004113">
    <property type="entry name" value="FAD-bd_oxidored_4_C"/>
</dbReference>
<organism evidence="13 14">
    <name type="scientific">Rhodotorula toruloides</name>
    <name type="common">Yeast</name>
    <name type="synonym">Rhodosporidium toruloides</name>
    <dbReference type="NCBI Taxonomy" id="5286"/>
    <lineage>
        <taxon>Eukaryota</taxon>
        <taxon>Fungi</taxon>
        <taxon>Dikarya</taxon>
        <taxon>Basidiomycota</taxon>
        <taxon>Pucciniomycotina</taxon>
        <taxon>Microbotryomycetes</taxon>
        <taxon>Sporidiobolales</taxon>
        <taxon>Sporidiobolaceae</taxon>
        <taxon>Rhodotorula</taxon>
    </lineage>
</organism>
<evidence type="ECO:0000313" key="14">
    <source>
        <dbReference type="Proteomes" id="UP000321518"/>
    </source>
</evidence>
<dbReference type="InterPro" id="IPR016164">
    <property type="entry name" value="FAD-linked_Oxase-like_C"/>
</dbReference>
<dbReference type="Gene3D" id="3.30.465.10">
    <property type="match status" value="1"/>
</dbReference>
<dbReference type="FunFam" id="3.30.465.10:FF:000016">
    <property type="entry name" value="probable D-lactate dehydrogenase, mitochondrial"/>
    <property type="match status" value="1"/>
</dbReference>
<dbReference type="FunFam" id="1.10.45.10:FF:000001">
    <property type="entry name" value="D-lactate dehydrogenase mitochondrial"/>
    <property type="match status" value="1"/>
</dbReference>
<accession>A0A511KBV2</accession>
<dbReference type="GO" id="GO:0008720">
    <property type="term" value="F:D-lactate dehydrogenase (NAD+) activity"/>
    <property type="evidence" value="ECO:0007669"/>
    <property type="project" value="TreeGrafter"/>
</dbReference>
<evidence type="ECO:0000256" key="3">
    <source>
        <dbReference type="ARBA" id="ARBA00008000"/>
    </source>
</evidence>
<evidence type="ECO:0000256" key="1">
    <source>
        <dbReference type="ARBA" id="ARBA00001974"/>
    </source>
</evidence>
<evidence type="ECO:0000256" key="9">
    <source>
        <dbReference type="ARBA" id="ARBA00038897"/>
    </source>
</evidence>
<feature type="region of interest" description="Disordered" evidence="11">
    <location>
        <begin position="1"/>
        <end position="45"/>
    </location>
</feature>
<evidence type="ECO:0000256" key="2">
    <source>
        <dbReference type="ARBA" id="ARBA00004173"/>
    </source>
</evidence>
<dbReference type="Gene3D" id="3.30.70.2740">
    <property type="match status" value="1"/>
</dbReference>